<dbReference type="SUPFAM" id="SSF53098">
    <property type="entry name" value="Ribonuclease H-like"/>
    <property type="match status" value="1"/>
</dbReference>
<dbReference type="Pfam" id="PF13456">
    <property type="entry name" value="RVT_3"/>
    <property type="match status" value="1"/>
</dbReference>
<dbReference type="InterPro" id="IPR002156">
    <property type="entry name" value="RNaseH_domain"/>
</dbReference>
<proteinExistence type="predicted"/>
<dbReference type="CDD" id="cd09279">
    <property type="entry name" value="RNase_HI_like"/>
    <property type="match status" value="1"/>
</dbReference>
<dbReference type="GO" id="GO:0004523">
    <property type="term" value="F:RNA-DNA hybrid ribonuclease activity"/>
    <property type="evidence" value="ECO:0007669"/>
    <property type="project" value="InterPro"/>
</dbReference>
<dbReference type="GO" id="GO:0003676">
    <property type="term" value="F:nucleic acid binding"/>
    <property type="evidence" value="ECO:0007669"/>
    <property type="project" value="InterPro"/>
</dbReference>
<accession>A0A1F7I5Y9</accession>
<gene>
    <name evidence="2" type="ORF">A3F03_04085</name>
</gene>
<evidence type="ECO:0000259" key="1">
    <source>
        <dbReference type="PROSITE" id="PS50879"/>
    </source>
</evidence>
<feature type="domain" description="RNase H type-1" evidence="1">
    <location>
        <begin position="1"/>
        <end position="136"/>
    </location>
</feature>
<dbReference type="InterPro" id="IPR036397">
    <property type="entry name" value="RNaseH_sf"/>
</dbReference>
<dbReference type="EMBL" id="MGAC01000002">
    <property type="protein sequence ID" value="OGK38770.1"/>
    <property type="molecule type" value="Genomic_DNA"/>
</dbReference>
<dbReference type="PANTHER" id="PTHR46387">
    <property type="entry name" value="POLYNUCLEOTIDYL TRANSFERASE, RIBONUCLEASE H-LIKE SUPERFAMILY PROTEIN"/>
    <property type="match status" value="1"/>
</dbReference>
<name>A0A1F7I5Y9_9BACT</name>
<comment type="caution">
    <text evidence="2">The sequence shown here is derived from an EMBL/GenBank/DDBJ whole genome shotgun (WGS) entry which is preliminary data.</text>
</comment>
<reference evidence="2 3" key="1">
    <citation type="journal article" date="2016" name="Nat. Commun.">
        <title>Thousands of microbial genomes shed light on interconnected biogeochemical processes in an aquifer system.</title>
        <authorList>
            <person name="Anantharaman K."/>
            <person name="Brown C.T."/>
            <person name="Hug L.A."/>
            <person name="Sharon I."/>
            <person name="Castelle C.J."/>
            <person name="Probst A.J."/>
            <person name="Thomas B.C."/>
            <person name="Singh A."/>
            <person name="Wilkins M.J."/>
            <person name="Karaoz U."/>
            <person name="Brodie E.L."/>
            <person name="Williams K.H."/>
            <person name="Hubbard S.S."/>
            <person name="Banfield J.F."/>
        </authorList>
    </citation>
    <scope>NUCLEOTIDE SEQUENCE [LARGE SCALE GENOMIC DNA]</scope>
</reference>
<dbReference type="InterPro" id="IPR012337">
    <property type="entry name" value="RNaseH-like_sf"/>
</dbReference>
<dbReference type="PROSITE" id="PS50879">
    <property type="entry name" value="RNASE_H_1"/>
    <property type="match status" value="1"/>
</dbReference>
<dbReference type="Gene3D" id="3.30.420.10">
    <property type="entry name" value="Ribonuclease H-like superfamily/Ribonuclease H"/>
    <property type="match status" value="1"/>
</dbReference>
<evidence type="ECO:0000313" key="3">
    <source>
        <dbReference type="Proteomes" id="UP000176803"/>
    </source>
</evidence>
<dbReference type="PANTHER" id="PTHR46387:SF2">
    <property type="entry name" value="RIBONUCLEASE HI"/>
    <property type="match status" value="1"/>
</dbReference>
<organism evidence="2 3">
    <name type="scientific">Candidatus Roizmanbacteria bacterium RIFCSPHIGHO2_12_FULL_41_11</name>
    <dbReference type="NCBI Taxonomy" id="1802052"/>
    <lineage>
        <taxon>Bacteria</taxon>
        <taxon>Candidatus Roizmaniibacteriota</taxon>
    </lineage>
</organism>
<dbReference type="Proteomes" id="UP000176803">
    <property type="component" value="Unassembled WGS sequence"/>
</dbReference>
<protein>
    <recommendedName>
        <fullName evidence="1">RNase H type-1 domain-containing protein</fullName>
    </recommendedName>
</protein>
<dbReference type="AlphaFoldDB" id="A0A1F7I5Y9"/>
<sequence>MVVTIYSDGGSLNNPGQAAIGYVVSANGKKIQEESRAIGVASNNVAEYTALITALTYVKDCILPQYPQVDKIEAFADSLLMVNQLNGLFKVKNHNLKNLFHQIKILQEKMGVPVIYTHVIREKNQEADALVKKALNQSV</sequence>
<evidence type="ECO:0000313" key="2">
    <source>
        <dbReference type="EMBL" id="OGK38770.1"/>
    </source>
</evidence>